<protein>
    <submittedName>
        <fullName evidence="1">Uncharacterized protein</fullName>
    </submittedName>
</protein>
<proteinExistence type="predicted"/>
<evidence type="ECO:0000313" key="2">
    <source>
        <dbReference type="Proteomes" id="UP000029981"/>
    </source>
</evidence>
<keyword evidence="2" id="KW-1185">Reference proteome</keyword>
<gene>
    <name evidence="1" type="ORF">Csa_1G071860</name>
</gene>
<reference evidence="1 2" key="3">
    <citation type="journal article" date="2010" name="BMC Genomics">
        <title>Transcriptome sequencing and comparative analysis of cucumber flowers with different sex types.</title>
        <authorList>
            <person name="Guo S."/>
            <person name="Zheng Y."/>
            <person name="Joung J.G."/>
            <person name="Liu S."/>
            <person name="Zhang Z."/>
            <person name="Crasta O.R."/>
            <person name="Sobral B.W."/>
            <person name="Xu Y."/>
            <person name="Huang S."/>
            <person name="Fei Z."/>
        </authorList>
    </citation>
    <scope>NUCLEOTIDE SEQUENCE [LARGE SCALE GENOMIC DNA]</scope>
    <source>
        <strain evidence="2">cv. 9930</strain>
    </source>
</reference>
<reference evidence="1 2" key="2">
    <citation type="journal article" date="2009" name="PLoS ONE">
        <title>An integrated genetic and cytogenetic map of the cucumber genome.</title>
        <authorList>
            <person name="Ren Y."/>
            <person name="Zhang Z."/>
            <person name="Liu J."/>
            <person name="Staub J.E."/>
            <person name="Han Y."/>
            <person name="Cheng Z."/>
            <person name="Li X."/>
            <person name="Lu J."/>
            <person name="Miao H."/>
            <person name="Kang H."/>
            <person name="Xie B."/>
            <person name="Gu X."/>
            <person name="Wang X."/>
            <person name="Du Y."/>
            <person name="Jin W."/>
            <person name="Huang S."/>
        </authorList>
    </citation>
    <scope>NUCLEOTIDE SEQUENCE [LARGE SCALE GENOMIC DNA]</scope>
    <source>
        <strain evidence="2">cv. 9930</strain>
    </source>
</reference>
<name>A0A0A0LS84_CUCSA</name>
<reference evidence="1 2" key="4">
    <citation type="journal article" date="2011" name="BMC Genomics">
        <title>RNA-Seq improves annotation of protein-coding genes in the cucumber genome.</title>
        <authorList>
            <person name="Li Z."/>
            <person name="Zhang Z."/>
            <person name="Yan P."/>
            <person name="Huang S."/>
            <person name="Fei Z."/>
            <person name="Lin K."/>
        </authorList>
    </citation>
    <scope>NUCLEOTIDE SEQUENCE [LARGE SCALE GENOMIC DNA]</scope>
    <source>
        <strain evidence="2">cv. 9930</strain>
    </source>
</reference>
<dbReference type="Pfam" id="PF12609">
    <property type="entry name" value="DUF3774"/>
    <property type="match status" value="1"/>
</dbReference>
<dbReference type="InterPro" id="IPR022251">
    <property type="entry name" value="DUF3774_wound-induced"/>
</dbReference>
<organism evidence="1 2">
    <name type="scientific">Cucumis sativus</name>
    <name type="common">Cucumber</name>
    <dbReference type="NCBI Taxonomy" id="3659"/>
    <lineage>
        <taxon>Eukaryota</taxon>
        <taxon>Viridiplantae</taxon>
        <taxon>Streptophyta</taxon>
        <taxon>Embryophyta</taxon>
        <taxon>Tracheophyta</taxon>
        <taxon>Spermatophyta</taxon>
        <taxon>Magnoliopsida</taxon>
        <taxon>eudicotyledons</taxon>
        <taxon>Gunneridae</taxon>
        <taxon>Pentapetalae</taxon>
        <taxon>rosids</taxon>
        <taxon>fabids</taxon>
        <taxon>Cucurbitales</taxon>
        <taxon>Cucurbitaceae</taxon>
        <taxon>Benincaseae</taxon>
        <taxon>Cucumis</taxon>
    </lineage>
</organism>
<reference evidence="1 2" key="1">
    <citation type="journal article" date="2009" name="Nat. Genet.">
        <title>The genome of the cucumber, Cucumis sativus L.</title>
        <authorList>
            <person name="Huang S."/>
            <person name="Li R."/>
            <person name="Zhang Z."/>
            <person name="Li L."/>
            <person name="Gu X."/>
            <person name="Fan W."/>
            <person name="Lucas W.J."/>
            <person name="Wang X."/>
            <person name="Xie B."/>
            <person name="Ni P."/>
            <person name="Ren Y."/>
            <person name="Zhu H."/>
            <person name="Li J."/>
            <person name="Lin K."/>
            <person name="Jin W."/>
            <person name="Fei Z."/>
            <person name="Li G."/>
            <person name="Staub J."/>
            <person name="Kilian A."/>
            <person name="van der Vossen E.A."/>
            <person name="Wu Y."/>
            <person name="Guo J."/>
            <person name="He J."/>
            <person name="Jia Z."/>
            <person name="Ren Y."/>
            <person name="Tian G."/>
            <person name="Lu Y."/>
            <person name="Ruan J."/>
            <person name="Qian W."/>
            <person name="Wang M."/>
            <person name="Huang Q."/>
            <person name="Li B."/>
            <person name="Xuan Z."/>
            <person name="Cao J."/>
            <person name="Asan"/>
            <person name="Wu Z."/>
            <person name="Zhang J."/>
            <person name="Cai Q."/>
            <person name="Bai Y."/>
            <person name="Zhao B."/>
            <person name="Han Y."/>
            <person name="Li Y."/>
            <person name="Li X."/>
            <person name="Wang S."/>
            <person name="Shi Q."/>
            <person name="Liu S."/>
            <person name="Cho W.K."/>
            <person name="Kim J.Y."/>
            <person name="Xu Y."/>
            <person name="Heller-Uszynska K."/>
            <person name="Miao H."/>
            <person name="Cheng Z."/>
            <person name="Zhang S."/>
            <person name="Wu J."/>
            <person name="Yang Y."/>
            <person name="Kang H."/>
            <person name="Li M."/>
            <person name="Liang H."/>
            <person name="Ren X."/>
            <person name="Shi Z."/>
            <person name="Wen M."/>
            <person name="Jian M."/>
            <person name="Yang H."/>
            <person name="Zhang G."/>
            <person name="Yang Z."/>
            <person name="Chen R."/>
            <person name="Liu S."/>
            <person name="Li J."/>
            <person name="Ma L."/>
            <person name="Liu H."/>
            <person name="Zhou Y."/>
            <person name="Zhao J."/>
            <person name="Fang X."/>
            <person name="Li G."/>
            <person name="Fang L."/>
            <person name="Li Y."/>
            <person name="Liu D."/>
            <person name="Zheng H."/>
            <person name="Zhang Y."/>
            <person name="Qin N."/>
            <person name="Li Z."/>
            <person name="Yang G."/>
            <person name="Yang S."/>
            <person name="Bolund L."/>
            <person name="Kristiansen K."/>
            <person name="Zheng H."/>
            <person name="Li S."/>
            <person name="Zhang X."/>
            <person name="Yang H."/>
            <person name="Wang J."/>
            <person name="Sun R."/>
            <person name="Zhang B."/>
            <person name="Jiang S."/>
            <person name="Wang J."/>
            <person name="Du Y."/>
            <person name="Li S."/>
        </authorList>
    </citation>
    <scope>NUCLEOTIDE SEQUENCE [LARGE SCALE GENOMIC DNA]</scope>
    <source>
        <strain evidence="2">cv. 9930</strain>
    </source>
</reference>
<evidence type="ECO:0000313" key="1">
    <source>
        <dbReference type="EMBL" id="KGN64623.1"/>
    </source>
</evidence>
<dbReference type="Proteomes" id="UP000029981">
    <property type="component" value="Chromosome 1"/>
</dbReference>
<dbReference type="AlphaFoldDB" id="A0A0A0LS84"/>
<dbReference type="Gramene" id="KGN64623">
    <property type="protein sequence ID" value="KGN64623"/>
    <property type="gene ID" value="Csa_1G071860"/>
</dbReference>
<sequence length="90" mass="10156">MSYLRRAWMGAASVGVMESSYASNDQYFVFQSKLQQFQQNGEGKAAQELGARSSFHKYGKGGEGGRRGKEIHRAEDSLHKVMYLNCWTQS</sequence>
<accession>A0A0A0LS84</accession>
<dbReference type="EMBL" id="CM002922">
    <property type="protein sequence ID" value="KGN64623.1"/>
    <property type="molecule type" value="Genomic_DNA"/>
</dbReference>